<reference evidence="4 5" key="2">
    <citation type="journal article" date="2017" name="Genome Biol.">
        <title>New reference genome sequences of hot pepper reveal the massive evolution of plant disease-resistance genes by retroduplication.</title>
        <authorList>
            <person name="Kim S."/>
            <person name="Park J."/>
            <person name="Yeom S.I."/>
            <person name="Kim Y.M."/>
            <person name="Seo E."/>
            <person name="Kim K.T."/>
            <person name="Kim M.S."/>
            <person name="Lee J.M."/>
            <person name="Cheong K."/>
            <person name="Shin H.S."/>
            <person name="Kim S.B."/>
            <person name="Han K."/>
            <person name="Lee J."/>
            <person name="Park M."/>
            <person name="Lee H.A."/>
            <person name="Lee H.Y."/>
            <person name="Lee Y."/>
            <person name="Oh S."/>
            <person name="Lee J.H."/>
            <person name="Choi E."/>
            <person name="Choi E."/>
            <person name="Lee S.E."/>
            <person name="Jeon J."/>
            <person name="Kim H."/>
            <person name="Choi G."/>
            <person name="Song H."/>
            <person name="Lee J."/>
            <person name="Lee S.C."/>
            <person name="Kwon J.K."/>
            <person name="Lee H.Y."/>
            <person name="Koo N."/>
            <person name="Hong Y."/>
            <person name="Kim R.W."/>
            <person name="Kang W.H."/>
            <person name="Huh J.H."/>
            <person name="Kang B.C."/>
            <person name="Yang T.J."/>
            <person name="Lee Y.H."/>
            <person name="Bennetzen J.L."/>
            <person name="Choi D."/>
        </authorList>
    </citation>
    <scope>NUCLEOTIDE SEQUENCE [LARGE SCALE GENOMIC DNA]</scope>
    <source>
        <strain evidence="5">cv. CM334</strain>
    </source>
</reference>
<dbReference type="Gramene" id="PHT95720">
    <property type="protein sequence ID" value="PHT95720"/>
    <property type="gene ID" value="T459_03602"/>
</dbReference>
<dbReference type="PANTHER" id="PTHR37610:SF58">
    <property type="entry name" value="PEPTIDASE C1A PAPAIN C-TERMINAL DOMAIN-CONTAINING PROTEIN"/>
    <property type="match status" value="1"/>
</dbReference>
<organism evidence="4 5">
    <name type="scientific">Capsicum annuum</name>
    <name type="common">Capsicum pepper</name>
    <dbReference type="NCBI Taxonomy" id="4072"/>
    <lineage>
        <taxon>Eukaryota</taxon>
        <taxon>Viridiplantae</taxon>
        <taxon>Streptophyta</taxon>
        <taxon>Embryophyta</taxon>
        <taxon>Tracheophyta</taxon>
        <taxon>Spermatophyta</taxon>
        <taxon>Magnoliopsida</taxon>
        <taxon>eudicotyledons</taxon>
        <taxon>Gunneridae</taxon>
        <taxon>Pentapetalae</taxon>
        <taxon>asterids</taxon>
        <taxon>lamiids</taxon>
        <taxon>Solanales</taxon>
        <taxon>Solanaceae</taxon>
        <taxon>Solanoideae</taxon>
        <taxon>Capsiceae</taxon>
        <taxon>Capsicum</taxon>
    </lineage>
</organism>
<gene>
    <name evidence="4" type="ORF">T459_03602</name>
</gene>
<feature type="domain" description="Retrotransposon Copia-like N-terminal" evidence="2">
    <location>
        <begin position="68"/>
        <end position="114"/>
    </location>
</feature>
<accession>A0A2G3AND4</accession>
<dbReference type="OMA" id="HQESENI"/>
<comment type="caution">
    <text evidence="4">The sequence shown here is derived from an EMBL/GenBank/DDBJ whole genome shotgun (WGS) entry which is preliminary data.</text>
</comment>
<feature type="domain" description="Peptidase C1A papain C-terminal" evidence="1">
    <location>
        <begin position="513"/>
        <end position="557"/>
    </location>
</feature>
<dbReference type="EMBL" id="AYRZ02000001">
    <property type="protein sequence ID" value="PHT95720.1"/>
    <property type="molecule type" value="Genomic_DNA"/>
</dbReference>
<evidence type="ECO:0008006" key="6">
    <source>
        <dbReference type="Google" id="ProtNLM"/>
    </source>
</evidence>
<dbReference type="InterPro" id="IPR029472">
    <property type="entry name" value="Copia-like_N"/>
</dbReference>
<dbReference type="Gene3D" id="3.90.70.10">
    <property type="entry name" value="Cysteine proteinases"/>
    <property type="match status" value="1"/>
</dbReference>
<evidence type="ECO:0000259" key="2">
    <source>
        <dbReference type="Pfam" id="PF14244"/>
    </source>
</evidence>
<evidence type="ECO:0000313" key="5">
    <source>
        <dbReference type="Proteomes" id="UP000222542"/>
    </source>
</evidence>
<dbReference type="Proteomes" id="UP000222542">
    <property type="component" value="Unassembled WGS sequence"/>
</dbReference>
<keyword evidence="5" id="KW-1185">Reference proteome</keyword>
<dbReference type="AlphaFoldDB" id="A0A2G3AND4"/>
<name>A0A2G3AND4_CAPAN</name>
<dbReference type="InterPro" id="IPR025661">
    <property type="entry name" value="Pept_asp_AS"/>
</dbReference>
<feature type="domain" description="Retrovirus-related Pol polyprotein from transposon TNT 1-94-like beta-barrel" evidence="3">
    <location>
        <begin position="257"/>
        <end position="321"/>
    </location>
</feature>
<evidence type="ECO:0000313" key="4">
    <source>
        <dbReference type="EMBL" id="PHT95720.1"/>
    </source>
</evidence>
<dbReference type="STRING" id="4072.A0A2G3AND4"/>
<dbReference type="CDD" id="cd09272">
    <property type="entry name" value="RNase_HI_RT_Ty1"/>
    <property type="match status" value="1"/>
</dbReference>
<reference evidence="4 5" key="1">
    <citation type="journal article" date="2014" name="Nat. Genet.">
        <title>Genome sequence of the hot pepper provides insights into the evolution of pungency in Capsicum species.</title>
        <authorList>
            <person name="Kim S."/>
            <person name="Park M."/>
            <person name="Yeom S.I."/>
            <person name="Kim Y.M."/>
            <person name="Lee J.M."/>
            <person name="Lee H.A."/>
            <person name="Seo E."/>
            <person name="Choi J."/>
            <person name="Cheong K."/>
            <person name="Kim K.T."/>
            <person name="Jung K."/>
            <person name="Lee G.W."/>
            <person name="Oh S.K."/>
            <person name="Bae C."/>
            <person name="Kim S.B."/>
            <person name="Lee H.Y."/>
            <person name="Kim S.Y."/>
            <person name="Kim M.S."/>
            <person name="Kang B.C."/>
            <person name="Jo Y.D."/>
            <person name="Yang H.B."/>
            <person name="Jeong H.J."/>
            <person name="Kang W.H."/>
            <person name="Kwon J.K."/>
            <person name="Shin C."/>
            <person name="Lim J.Y."/>
            <person name="Park J.H."/>
            <person name="Huh J.H."/>
            <person name="Kim J.S."/>
            <person name="Kim B.D."/>
            <person name="Cohen O."/>
            <person name="Paran I."/>
            <person name="Suh M.C."/>
            <person name="Lee S.B."/>
            <person name="Kim Y.K."/>
            <person name="Shin Y."/>
            <person name="Noh S.J."/>
            <person name="Park J."/>
            <person name="Seo Y.S."/>
            <person name="Kwon S.Y."/>
            <person name="Kim H.A."/>
            <person name="Park J.M."/>
            <person name="Kim H.J."/>
            <person name="Choi S.B."/>
            <person name="Bosland P.W."/>
            <person name="Reeves G."/>
            <person name="Jo S.H."/>
            <person name="Lee B.W."/>
            <person name="Cho H.T."/>
            <person name="Choi H.S."/>
            <person name="Lee M.S."/>
            <person name="Yu Y."/>
            <person name="Do Choi Y."/>
            <person name="Park B.S."/>
            <person name="van Deynze A."/>
            <person name="Ashrafi H."/>
            <person name="Hill T."/>
            <person name="Kim W.T."/>
            <person name="Pai H.S."/>
            <person name="Ahn H.K."/>
            <person name="Yeam I."/>
            <person name="Giovannoni J.J."/>
            <person name="Rose J.K."/>
            <person name="Sorensen I."/>
            <person name="Lee S.J."/>
            <person name="Kim R.W."/>
            <person name="Choi I.Y."/>
            <person name="Choi B.S."/>
            <person name="Lim J.S."/>
            <person name="Lee Y.H."/>
            <person name="Choi D."/>
        </authorList>
    </citation>
    <scope>NUCLEOTIDE SEQUENCE [LARGE SCALE GENOMIC DNA]</scope>
    <source>
        <strain evidence="5">cv. CM334</strain>
    </source>
</reference>
<dbReference type="InterPro" id="IPR038765">
    <property type="entry name" value="Papain-like_cys_pep_sf"/>
</dbReference>
<dbReference type="SUPFAM" id="SSF54001">
    <property type="entry name" value="Cysteine proteinases"/>
    <property type="match status" value="1"/>
</dbReference>
<dbReference type="Pfam" id="PF22936">
    <property type="entry name" value="Pol_BBD"/>
    <property type="match status" value="1"/>
</dbReference>
<dbReference type="Pfam" id="PF14244">
    <property type="entry name" value="Retrotran_gag_3"/>
    <property type="match status" value="1"/>
</dbReference>
<dbReference type="InterPro" id="IPR000668">
    <property type="entry name" value="Peptidase_C1A_C"/>
</dbReference>
<dbReference type="PROSITE" id="PS00640">
    <property type="entry name" value="THIOL_PROTEASE_ASN"/>
    <property type="match status" value="1"/>
</dbReference>
<dbReference type="GO" id="GO:0008234">
    <property type="term" value="F:cysteine-type peptidase activity"/>
    <property type="evidence" value="ECO:0007669"/>
    <property type="project" value="InterPro"/>
</dbReference>
<dbReference type="Pfam" id="PF00112">
    <property type="entry name" value="Peptidase_C1"/>
    <property type="match status" value="1"/>
</dbReference>
<proteinExistence type="predicted"/>
<dbReference type="InterPro" id="IPR054722">
    <property type="entry name" value="PolX-like_BBD"/>
</dbReference>
<dbReference type="PANTHER" id="PTHR37610">
    <property type="entry name" value="CCHC-TYPE DOMAIN-CONTAINING PROTEIN"/>
    <property type="match status" value="1"/>
</dbReference>
<dbReference type="GO" id="GO:0006508">
    <property type="term" value="P:proteolysis"/>
    <property type="evidence" value="ECO:0007669"/>
    <property type="project" value="InterPro"/>
</dbReference>
<protein>
    <recommendedName>
        <fullName evidence="6">Peptidase C1A papain C-terminal domain-containing protein</fullName>
    </recommendedName>
</protein>
<evidence type="ECO:0000259" key="3">
    <source>
        <dbReference type="Pfam" id="PF22936"/>
    </source>
</evidence>
<evidence type="ECO:0000259" key="1">
    <source>
        <dbReference type="Pfam" id="PF00112"/>
    </source>
</evidence>
<sequence>MEAELRSGSIYDEQDLDFFRLRRRSSRSVFDMANPTNGTPHADNISNSTTNVGFEEFTMDPSHPFYVHPSESPSSQLVPIVFNGSGYAIWRNNMITSLSAKNKLGMVTGKYPRPDPNNPYFYFWERCDHMVKAWIINFMTREIAISVMCLSSARDVWKDISDRFGQSNGSRYIHIQREINAIVQGSSSISAYFTKMRGLWDERNAFYIGPECTCGALSKFIQDQQLFQFLSGLSNSFVFTFDGYSVHRYSNLAVNPWILDSGDSNHMAPHKYLLHNLQPLSIPFLITLPNGYKVKVVSTGSLQLRDGITLPNVLLGPYLKRPLEIGKASDGLYYYSVGSTQSSCSSLTSFPNFPSHSNVVNNCDNNVTSSCNTTYSFLNNSTHTCADSRRSVTGFFITLGGFPVSWKSNKQPAISLFSAEVEYRALHKVVAEISWLVHLLADFGIDITNLVPVHCDSHTALHIAQNPVFHECTKHIEIDFHYVCDCVHSGLNSLHFVASANQLADIFTKPLPGYGTDEQGQKYWLLKNSWGTNWGENGFMKIIRDTGYPGGHCDITKFSYPII</sequence>